<feature type="transmembrane region" description="Helical" evidence="1">
    <location>
        <begin position="20"/>
        <end position="41"/>
    </location>
</feature>
<dbReference type="EMBL" id="FMCR01000004">
    <property type="protein sequence ID" value="SCF22209.1"/>
    <property type="molecule type" value="Genomic_DNA"/>
</dbReference>
<dbReference type="AlphaFoldDB" id="A0A1C4YN86"/>
<accession>A0A1C4YN86</accession>
<dbReference type="InterPro" id="IPR009339">
    <property type="entry name" value="DUF998"/>
</dbReference>
<dbReference type="Proteomes" id="UP000198864">
    <property type="component" value="Unassembled WGS sequence"/>
</dbReference>
<dbReference type="STRING" id="285676.GA0070561_4410"/>
<sequence length="223" mass="23080">MSQAAAFPVVRPTAVGRDRLLLLGGVLAGPIFVGSAMVQAATRDGFDFRRHPVSVLSTGELGWIQIVTFLVTGVLCVLAAQALRRRTGEGGGSVWLPRLLALYGLGLVGAAIFSADPADGFPAGTPRGAGEISWHGGLHFLVAAVAFVSLIVATVVAARRAARQGARGRAAYSLVTGMFFAVAWVTLIARPAPAVMVAFGLAVTAGWLWVSITFARAASGRVD</sequence>
<gene>
    <name evidence="2" type="ORF">GA0070561_4410</name>
</gene>
<feature type="transmembrane region" description="Helical" evidence="1">
    <location>
        <begin position="170"/>
        <end position="189"/>
    </location>
</feature>
<reference evidence="2 3" key="1">
    <citation type="submission" date="2016-06" db="EMBL/GenBank/DDBJ databases">
        <authorList>
            <person name="Kjaerup R.B."/>
            <person name="Dalgaard T.S."/>
            <person name="Juul-Madsen H.R."/>
        </authorList>
    </citation>
    <scope>NUCLEOTIDE SEQUENCE [LARGE SCALE GENOMIC DNA]</scope>
    <source>
        <strain evidence="2 3">DSM 44871</strain>
    </source>
</reference>
<feature type="transmembrane region" description="Helical" evidence="1">
    <location>
        <begin position="61"/>
        <end position="83"/>
    </location>
</feature>
<proteinExistence type="predicted"/>
<name>A0A1C4YN86_9ACTN</name>
<protein>
    <submittedName>
        <fullName evidence="2">Hypothetical membrane protein</fullName>
    </submittedName>
</protein>
<dbReference type="Pfam" id="PF06197">
    <property type="entry name" value="DUF998"/>
    <property type="match status" value="1"/>
</dbReference>
<keyword evidence="1" id="KW-0472">Membrane</keyword>
<organism evidence="2 3">
    <name type="scientific">Micromonospora saelicesensis</name>
    <dbReference type="NCBI Taxonomy" id="285676"/>
    <lineage>
        <taxon>Bacteria</taxon>
        <taxon>Bacillati</taxon>
        <taxon>Actinomycetota</taxon>
        <taxon>Actinomycetes</taxon>
        <taxon>Micromonosporales</taxon>
        <taxon>Micromonosporaceae</taxon>
        <taxon>Micromonospora</taxon>
    </lineage>
</organism>
<evidence type="ECO:0000313" key="2">
    <source>
        <dbReference type="EMBL" id="SCF22209.1"/>
    </source>
</evidence>
<dbReference type="RefSeq" id="WP_091403073.1">
    <property type="nucleotide sequence ID" value="NZ_FMCR01000004.1"/>
</dbReference>
<keyword evidence="1" id="KW-1133">Transmembrane helix</keyword>
<keyword evidence="1" id="KW-0812">Transmembrane</keyword>
<evidence type="ECO:0000313" key="3">
    <source>
        <dbReference type="Proteomes" id="UP000198864"/>
    </source>
</evidence>
<feature type="transmembrane region" description="Helical" evidence="1">
    <location>
        <begin position="195"/>
        <end position="215"/>
    </location>
</feature>
<evidence type="ECO:0000256" key="1">
    <source>
        <dbReference type="SAM" id="Phobius"/>
    </source>
</evidence>
<feature type="transmembrane region" description="Helical" evidence="1">
    <location>
        <begin position="95"/>
        <end position="114"/>
    </location>
</feature>
<feature type="transmembrane region" description="Helical" evidence="1">
    <location>
        <begin position="134"/>
        <end position="158"/>
    </location>
</feature>